<comment type="caution">
    <text evidence="2">The sequence shown here is derived from an EMBL/GenBank/DDBJ whole genome shotgun (WGS) entry which is preliminary data.</text>
</comment>
<evidence type="ECO:0000313" key="2">
    <source>
        <dbReference type="EMBL" id="KAK7692503.1"/>
    </source>
</evidence>
<sequence length="350" mass="39541">MGHIPSIITLGYPRRRTMHVTQLIREVFDYHTTGVSKAHPVEGYLRVLCKTCDGDRSRLDDLKECKVVKLELRKCPNPWAHEFVLAFVEHTSIDNTTQQEVTQSRVFMIERDSDPNTTSQLSNATGLVKTKSASDRVPANDIMQIYENSDDALKAMNGTLCYTVHFTANSTQPNILDLVAAACGLTQSAPYYTLFRHMCYWYANGLCRVLAQGRTYVIAKENDLAGRWRNTMLIDRLGKMILRDTLPEFEKVTPAALEEMANDESSIFSLPSNNSNDPALGISTHHFLNSDPVVAYHVKYQGCLVDAEGMIRVAEDQRNGKLAKAERQVKERDQRIEELERQLAEAKKGK</sequence>
<evidence type="ECO:0000256" key="1">
    <source>
        <dbReference type="SAM" id="Coils"/>
    </source>
</evidence>
<dbReference type="EMBL" id="JASBNA010000004">
    <property type="protein sequence ID" value="KAK7692503.1"/>
    <property type="molecule type" value="Genomic_DNA"/>
</dbReference>
<evidence type="ECO:0000313" key="3">
    <source>
        <dbReference type="Proteomes" id="UP001385951"/>
    </source>
</evidence>
<proteinExistence type="predicted"/>
<feature type="coiled-coil region" evidence="1">
    <location>
        <begin position="322"/>
        <end position="349"/>
    </location>
</feature>
<dbReference type="AlphaFoldDB" id="A0AAW0GG17"/>
<name>A0AAW0GG17_9APHY</name>
<accession>A0AAW0GG17</accession>
<reference evidence="2 3" key="1">
    <citation type="submission" date="2022-09" db="EMBL/GenBank/DDBJ databases">
        <authorList>
            <person name="Palmer J.M."/>
        </authorList>
    </citation>
    <scope>NUCLEOTIDE SEQUENCE [LARGE SCALE GENOMIC DNA]</scope>
    <source>
        <strain evidence="2 3">DSM 7382</strain>
    </source>
</reference>
<gene>
    <name evidence="2" type="ORF">QCA50_004130</name>
</gene>
<dbReference type="Proteomes" id="UP001385951">
    <property type="component" value="Unassembled WGS sequence"/>
</dbReference>
<keyword evidence="3" id="KW-1185">Reference proteome</keyword>
<organism evidence="2 3">
    <name type="scientific">Cerrena zonata</name>
    <dbReference type="NCBI Taxonomy" id="2478898"/>
    <lineage>
        <taxon>Eukaryota</taxon>
        <taxon>Fungi</taxon>
        <taxon>Dikarya</taxon>
        <taxon>Basidiomycota</taxon>
        <taxon>Agaricomycotina</taxon>
        <taxon>Agaricomycetes</taxon>
        <taxon>Polyporales</taxon>
        <taxon>Cerrenaceae</taxon>
        <taxon>Cerrena</taxon>
    </lineage>
</organism>
<protein>
    <submittedName>
        <fullName evidence="2">Uncharacterized protein</fullName>
    </submittedName>
</protein>
<keyword evidence="1" id="KW-0175">Coiled coil</keyword>